<organism evidence="2 3">
    <name type="scientific">Apiospora hydei</name>
    <dbReference type="NCBI Taxonomy" id="1337664"/>
    <lineage>
        <taxon>Eukaryota</taxon>
        <taxon>Fungi</taxon>
        <taxon>Dikarya</taxon>
        <taxon>Ascomycota</taxon>
        <taxon>Pezizomycotina</taxon>
        <taxon>Sordariomycetes</taxon>
        <taxon>Xylariomycetidae</taxon>
        <taxon>Amphisphaeriales</taxon>
        <taxon>Apiosporaceae</taxon>
        <taxon>Apiospora</taxon>
    </lineage>
</organism>
<protein>
    <submittedName>
        <fullName evidence="2">Uncharacterized protein</fullName>
    </submittedName>
</protein>
<dbReference type="EMBL" id="JAQQWN010000005">
    <property type="protein sequence ID" value="KAK8084227.1"/>
    <property type="molecule type" value="Genomic_DNA"/>
</dbReference>
<name>A0ABR1WL53_9PEZI</name>
<accession>A0ABR1WL53</accession>
<evidence type="ECO:0000313" key="2">
    <source>
        <dbReference type="EMBL" id="KAK8084227.1"/>
    </source>
</evidence>
<reference evidence="2 3" key="1">
    <citation type="submission" date="2023-01" db="EMBL/GenBank/DDBJ databases">
        <title>Analysis of 21 Apiospora genomes using comparative genomics revels a genus with tremendous synthesis potential of carbohydrate active enzymes and secondary metabolites.</title>
        <authorList>
            <person name="Sorensen T."/>
        </authorList>
    </citation>
    <scope>NUCLEOTIDE SEQUENCE [LARGE SCALE GENOMIC DNA]</scope>
    <source>
        <strain evidence="2 3">CBS 114990</strain>
    </source>
</reference>
<dbReference type="RefSeq" id="XP_066668736.1">
    <property type="nucleotide sequence ID" value="XM_066809813.1"/>
</dbReference>
<dbReference type="Proteomes" id="UP001433268">
    <property type="component" value="Unassembled WGS sequence"/>
</dbReference>
<comment type="caution">
    <text evidence="2">The sequence shown here is derived from an EMBL/GenBank/DDBJ whole genome shotgun (WGS) entry which is preliminary data.</text>
</comment>
<feature type="region of interest" description="Disordered" evidence="1">
    <location>
        <begin position="34"/>
        <end position="67"/>
    </location>
</feature>
<dbReference type="GeneID" id="92042873"/>
<keyword evidence="3" id="KW-1185">Reference proteome</keyword>
<evidence type="ECO:0000313" key="3">
    <source>
        <dbReference type="Proteomes" id="UP001433268"/>
    </source>
</evidence>
<gene>
    <name evidence="2" type="ORF">PG997_005498</name>
</gene>
<sequence>MTCSSSSYVLVIWLPVIDQTVIPLQLIREAARFTGGPPAKLPRSDGDGTSSSESEEEENSDSEDDGGYLLEAITRLRELSFLSTREPGASASLHAYEMHKLVQEAARYRLEKGKAAYFVQAAFEVVDNLFPDSRREN</sequence>
<proteinExistence type="predicted"/>
<evidence type="ECO:0000256" key="1">
    <source>
        <dbReference type="SAM" id="MobiDB-lite"/>
    </source>
</evidence>
<feature type="compositionally biased region" description="Acidic residues" evidence="1">
    <location>
        <begin position="53"/>
        <end position="66"/>
    </location>
</feature>